<comment type="catalytic activity">
    <reaction evidence="5">
        <text>7-deoxyloganetate + UDP-alpha-D-glucose = 7-deoxyloganate + UDP + H(+)</text>
        <dbReference type="Rhea" id="RHEA:39895"/>
        <dbReference type="ChEBI" id="CHEBI:15378"/>
        <dbReference type="ChEBI" id="CHEBI:58223"/>
        <dbReference type="ChEBI" id="CHEBI:58885"/>
        <dbReference type="ChEBI" id="CHEBI:76844"/>
        <dbReference type="ChEBI" id="CHEBI:76846"/>
        <dbReference type="EC" id="2.4.1.323"/>
    </reaction>
</comment>
<proteinExistence type="inferred from homology"/>
<dbReference type="InterPro" id="IPR002213">
    <property type="entry name" value="UDP_glucos_trans"/>
</dbReference>
<dbReference type="GO" id="GO:0009813">
    <property type="term" value="P:flavonoid biosynthetic process"/>
    <property type="evidence" value="ECO:0007669"/>
    <property type="project" value="UniProtKB-KW"/>
</dbReference>
<keyword evidence="6" id="KW-0694">RNA-binding</keyword>
<evidence type="ECO:0000313" key="10">
    <source>
        <dbReference type="EMBL" id="THG23807.1"/>
    </source>
</evidence>
<dbReference type="GO" id="GO:0080043">
    <property type="term" value="F:quercetin 3-O-glucosyltransferase activity"/>
    <property type="evidence" value="ECO:0007669"/>
    <property type="project" value="TreeGrafter"/>
</dbReference>
<comment type="caution">
    <text evidence="10">The sequence shown here is derived from an EMBL/GenBank/DDBJ whole genome shotgun (WGS) entry which is preliminary data.</text>
</comment>
<evidence type="ECO:0000256" key="4">
    <source>
        <dbReference type="ARBA" id="ARBA00023241"/>
    </source>
</evidence>
<dbReference type="Pfam" id="PF00076">
    <property type="entry name" value="RRM_1"/>
    <property type="match status" value="1"/>
</dbReference>
<comment type="similarity">
    <text evidence="1 7">Belongs to the UDP-glycosyltransferase family.</text>
</comment>
<evidence type="ECO:0000256" key="7">
    <source>
        <dbReference type="RuleBase" id="RU003718"/>
    </source>
</evidence>
<evidence type="ECO:0000259" key="9">
    <source>
        <dbReference type="PROSITE" id="PS50102"/>
    </source>
</evidence>
<name>A0A4V3WRD3_CAMSN</name>
<gene>
    <name evidence="10" type="ORF">TEA_025398</name>
</gene>
<evidence type="ECO:0000256" key="8">
    <source>
        <dbReference type="RuleBase" id="RU362057"/>
    </source>
</evidence>
<dbReference type="InterPro" id="IPR035595">
    <property type="entry name" value="UDP_glycos_trans_CS"/>
</dbReference>
<dbReference type="GO" id="GO:0003723">
    <property type="term" value="F:RNA binding"/>
    <property type="evidence" value="ECO:0007669"/>
    <property type="project" value="UniProtKB-UniRule"/>
</dbReference>
<dbReference type="PROSITE" id="PS50102">
    <property type="entry name" value="RRM"/>
    <property type="match status" value="1"/>
</dbReference>
<dbReference type="SUPFAM" id="SSF54928">
    <property type="entry name" value="RNA-binding domain, RBD"/>
    <property type="match status" value="1"/>
</dbReference>
<evidence type="ECO:0000256" key="5">
    <source>
        <dbReference type="ARBA" id="ARBA00051827"/>
    </source>
</evidence>
<dbReference type="PROSITE" id="PS00375">
    <property type="entry name" value="UDPGT"/>
    <property type="match status" value="1"/>
</dbReference>
<dbReference type="PANTHER" id="PTHR11926:SF1392">
    <property type="entry name" value="GLYCOSYLTRANSFERASE"/>
    <property type="match status" value="1"/>
</dbReference>
<protein>
    <recommendedName>
        <fullName evidence="8">Glycosyltransferase</fullName>
        <ecNumber evidence="8">2.4.1.-</ecNumber>
    </recommendedName>
</protein>
<dbReference type="Proteomes" id="UP000306102">
    <property type="component" value="Unassembled WGS sequence"/>
</dbReference>
<accession>A0A4V3WRD3</accession>
<keyword evidence="2 7" id="KW-0328">Glycosyltransferase</keyword>
<dbReference type="FunFam" id="3.40.50.2000:FF:000040">
    <property type="entry name" value="UDP-glycosyltransferase 76C1"/>
    <property type="match status" value="1"/>
</dbReference>
<keyword evidence="4" id="KW-0284">Flavonoid biosynthesis</keyword>
<feature type="domain" description="RRM" evidence="9">
    <location>
        <begin position="1"/>
        <end position="68"/>
    </location>
</feature>
<evidence type="ECO:0000256" key="1">
    <source>
        <dbReference type="ARBA" id="ARBA00009995"/>
    </source>
</evidence>
<evidence type="ECO:0000256" key="2">
    <source>
        <dbReference type="ARBA" id="ARBA00022676"/>
    </source>
</evidence>
<reference evidence="10 11" key="1">
    <citation type="journal article" date="2018" name="Proc. Natl. Acad. Sci. U.S.A.">
        <title>Draft genome sequence of Camellia sinensis var. sinensis provides insights into the evolution of the tea genome and tea quality.</title>
        <authorList>
            <person name="Wei C."/>
            <person name="Yang H."/>
            <person name="Wang S."/>
            <person name="Zhao J."/>
            <person name="Liu C."/>
            <person name="Gao L."/>
            <person name="Xia E."/>
            <person name="Lu Y."/>
            <person name="Tai Y."/>
            <person name="She G."/>
            <person name="Sun J."/>
            <person name="Cao H."/>
            <person name="Tong W."/>
            <person name="Gao Q."/>
            <person name="Li Y."/>
            <person name="Deng W."/>
            <person name="Jiang X."/>
            <person name="Wang W."/>
            <person name="Chen Q."/>
            <person name="Zhang S."/>
            <person name="Li H."/>
            <person name="Wu J."/>
            <person name="Wang P."/>
            <person name="Li P."/>
            <person name="Shi C."/>
            <person name="Zheng F."/>
            <person name="Jian J."/>
            <person name="Huang B."/>
            <person name="Shan D."/>
            <person name="Shi M."/>
            <person name="Fang C."/>
            <person name="Yue Y."/>
            <person name="Li F."/>
            <person name="Li D."/>
            <person name="Wei S."/>
            <person name="Han B."/>
            <person name="Jiang C."/>
            <person name="Yin Y."/>
            <person name="Xia T."/>
            <person name="Zhang Z."/>
            <person name="Bennetzen J.L."/>
            <person name="Zhao S."/>
            <person name="Wan X."/>
        </authorList>
    </citation>
    <scope>NUCLEOTIDE SEQUENCE [LARGE SCALE GENOMIC DNA]</scope>
    <source>
        <strain evidence="11">cv. Shuchazao</strain>
        <tissue evidence="10">Leaf</tissue>
    </source>
</reference>
<dbReference type="CDD" id="cd03784">
    <property type="entry name" value="GT1_Gtf-like"/>
    <property type="match status" value="1"/>
</dbReference>
<organism evidence="10 11">
    <name type="scientific">Camellia sinensis var. sinensis</name>
    <name type="common">China tea</name>
    <dbReference type="NCBI Taxonomy" id="542762"/>
    <lineage>
        <taxon>Eukaryota</taxon>
        <taxon>Viridiplantae</taxon>
        <taxon>Streptophyta</taxon>
        <taxon>Embryophyta</taxon>
        <taxon>Tracheophyta</taxon>
        <taxon>Spermatophyta</taxon>
        <taxon>Magnoliopsida</taxon>
        <taxon>eudicotyledons</taxon>
        <taxon>Gunneridae</taxon>
        <taxon>Pentapetalae</taxon>
        <taxon>asterids</taxon>
        <taxon>Ericales</taxon>
        <taxon>Theaceae</taxon>
        <taxon>Camellia</taxon>
    </lineage>
</organism>
<dbReference type="Pfam" id="PF00201">
    <property type="entry name" value="UDPGT"/>
    <property type="match status" value="1"/>
</dbReference>
<dbReference type="GO" id="GO:0102970">
    <property type="term" value="F:7-deoxyloganetic acid glucosyltransferase activity"/>
    <property type="evidence" value="ECO:0007669"/>
    <property type="project" value="UniProtKB-EC"/>
</dbReference>
<dbReference type="InterPro" id="IPR012677">
    <property type="entry name" value="Nucleotide-bd_a/b_plait_sf"/>
</dbReference>
<dbReference type="Gene3D" id="3.30.70.330">
    <property type="match status" value="1"/>
</dbReference>
<dbReference type="SUPFAM" id="SSF53756">
    <property type="entry name" value="UDP-Glycosyltransferase/glycogen phosphorylase"/>
    <property type="match status" value="1"/>
</dbReference>
<dbReference type="InterPro" id="IPR035979">
    <property type="entry name" value="RBD_domain_sf"/>
</dbReference>
<dbReference type="EC" id="2.4.1.-" evidence="8"/>
<evidence type="ECO:0000256" key="6">
    <source>
        <dbReference type="PROSITE-ProRule" id="PRU00176"/>
    </source>
</evidence>
<dbReference type="Gene3D" id="3.40.50.2000">
    <property type="entry name" value="Glycogen Phosphorylase B"/>
    <property type="match status" value="2"/>
</dbReference>
<dbReference type="InterPro" id="IPR000504">
    <property type="entry name" value="RRM_dom"/>
</dbReference>
<evidence type="ECO:0000313" key="11">
    <source>
        <dbReference type="Proteomes" id="UP000306102"/>
    </source>
</evidence>
<keyword evidence="3 7" id="KW-0808">Transferase</keyword>
<dbReference type="EMBL" id="SDRB02000140">
    <property type="protein sequence ID" value="THG23807.1"/>
    <property type="molecule type" value="Genomic_DNA"/>
</dbReference>
<dbReference type="AlphaFoldDB" id="A0A4V3WRD3"/>
<dbReference type="GO" id="GO:0080044">
    <property type="term" value="F:quercetin 7-O-glucosyltransferase activity"/>
    <property type="evidence" value="ECO:0007669"/>
    <property type="project" value="TreeGrafter"/>
</dbReference>
<dbReference type="PANTHER" id="PTHR11926">
    <property type="entry name" value="GLUCOSYL/GLUCURONOSYL TRANSFERASES"/>
    <property type="match status" value="1"/>
</dbReference>
<dbReference type="FunFam" id="3.40.50.2000:FF:000065">
    <property type="entry name" value="Glycosyltransferase"/>
    <property type="match status" value="1"/>
</dbReference>
<keyword evidence="11" id="KW-1185">Reference proteome</keyword>
<evidence type="ECO:0000256" key="3">
    <source>
        <dbReference type="ARBA" id="ARBA00022679"/>
    </source>
</evidence>
<sequence length="590" mass="66748">MDPKGLFKVFTNFGIVKDVFIPNKRRKMTRSRFGFVHYAFPVATSMAVQKAHGLWCDNRALKVKEADYGKGKEVNQQSLKVLVRRWANGNTSRVPNMLSRKEMAGFMIVRSLHSPPHVLIFPLPFQGPVNSMLKLAELLCLSGLHVTFLVTDHIRSRLLRFTNIQSHFSRYPGFHLDSISDGLPEDHPRLGDQFMEMFNAFQAVTKPLFRQMLLLPASAIAPRPPVTFIIADGILSFTIDVAKEIGLPIVCCCTISPCSLWLFFCLPILLQSGEFPFQENELDVLITCVPGMEGVLRRRDLPNFCRSGDPDDPNIRLFMTERHQVPRADGLILNTFEDLEGPLLSQIRTLCPNLYTIGPLHAHLKARLAVDTAPASSFSSSSFRQEDRTCLSWLDEQPPKSVVYVSFGSLVTITEEQLVEFWVGLVNSGKRFLWVIRPDSMAGKEWESQIPTELREEAKKRGYIVGWAPQEEVLGHPSVGAFLTHSGWNSTLESVFEGVPMICWPYFVDQQINSRFVGEVWKLGLDMKDTCDRVIVEKMVNDVMDVRKEEFSRSAERMANLARQSVSKGGFSSVNLDRLIEDIRSMSCQS</sequence>